<dbReference type="PANTHER" id="PTHR22683">
    <property type="entry name" value="SPORULATION PROTEIN RELATED"/>
    <property type="match status" value="1"/>
</dbReference>
<feature type="compositionally biased region" description="Basic and acidic residues" evidence="7">
    <location>
        <begin position="17"/>
        <end position="32"/>
    </location>
</feature>
<dbReference type="CDD" id="cd01127">
    <property type="entry name" value="TrwB_TraG_TraD_VirD4"/>
    <property type="match status" value="1"/>
</dbReference>
<evidence type="ECO:0000256" key="4">
    <source>
        <dbReference type="ARBA" id="ARBA00023125"/>
    </source>
</evidence>
<comment type="caution">
    <text evidence="10">The sequence shown here is derived from an EMBL/GenBank/DDBJ whole genome shotgun (WGS) entry which is preliminary data.</text>
</comment>
<evidence type="ECO:0000256" key="6">
    <source>
        <dbReference type="PROSITE-ProRule" id="PRU00289"/>
    </source>
</evidence>
<keyword evidence="2 6" id="KW-0547">Nucleotide-binding</keyword>
<keyword evidence="8" id="KW-0812">Transmembrane</keyword>
<evidence type="ECO:0000259" key="9">
    <source>
        <dbReference type="PROSITE" id="PS50901"/>
    </source>
</evidence>
<proteinExistence type="inferred from homology"/>
<feature type="transmembrane region" description="Helical" evidence="8">
    <location>
        <begin position="75"/>
        <end position="92"/>
    </location>
</feature>
<comment type="similarity">
    <text evidence="1">Belongs to the FtsK/SpoIIIE/SftA family.</text>
</comment>
<feature type="region of interest" description="Disordered" evidence="7">
    <location>
        <begin position="319"/>
        <end position="354"/>
    </location>
</feature>
<feature type="region of interest" description="Disordered" evidence="7">
    <location>
        <begin position="1"/>
        <end position="33"/>
    </location>
</feature>
<evidence type="ECO:0000313" key="11">
    <source>
        <dbReference type="Proteomes" id="UP000711736"/>
    </source>
</evidence>
<dbReference type="InterPro" id="IPR041027">
    <property type="entry name" value="FtsK_alpha"/>
</dbReference>
<feature type="transmembrane region" description="Helical" evidence="8">
    <location>
        <begin position="187"/>
        <end position="211"/>
    </location>
</feature>
<sequence>MARTASSNSTSSRRKKSSENDSTHDGETKVQPEIDFEPEPVWKKILLAIPRAFGSGVRAVTGVGDYDPAYRRDGLCFLLLILAVLFCASEWFRVNGAFGRLLHAMASGVLGVMSVVLPVLLAAVAFRLMRNSGRGSSNPRVITGWVLLMWSICSIIDVALASGHTTFDITVLQSAGGLFGFFLGSPLAWGLSAAFAIVVFVVFGLFSLLMITGTHVTDLPEEARKLLAMVQRKPYKPKDEAADDDADGSRSQFPNEVRLGDATLAFADGVPAHDGTDDEDADEGESDGKFGWFTRLFGHKSKDEDDKRLDRYAADDPFDRAASQHGATAETPVVDSSTGEILDGAGAHGTGSGVGGRTIASSAYDGRPHVAGDAPLADDAVGATTALSGAAADAALGAAGAAVPRVVSGGATVAMPSGAAANDPWALSAAAAAAGAAGNAGNATAPYAGADADGSGVGQSGAVADGDAAADDDENRPYQLPDLNLLTKGQPHAMRTPANDRVIRALTSTFEQFNVDAKVVGFLRGPSVTQYEVELGPGVKVEKVTNLQRNIAYAVASSDVRILSPIPGKSAIGIEIPNEDREIVHLGDVLRSDKAVNDPNPMLSGIGKDVEGHFVTADLTKMPHLLVAGATGSGKSSFINSMLTSIIMRATPEQVRLIMVDPKRVELSAYAGIPHLLTPIITDPKKAAQALEWVVKEMDARYSDLEYFGFRHVKDFNEAVRAGKVHAPLGSKRKVAPYPYILVVVDEMADLMMVAKNDVESSIQRITQLARAAGVHLVLATQRPSVDVVTGLIKANIPSRLAFATSSATDSRVILDTVGAETLIGQGDALFLPMGSAKPIRVQGSWVSESEIRKAVEFVRTQRKPKYREDIEEMAKEAEKKGGADIDEEIGDDMDVLLQAAELVVTSQFGSTSMLQRKLRVGFAKAGRLMDLLESRGVVGPSEGSKAREVLVQPQDLPQVLAFIRGETTSLTPSAPAQCELGGE</sequence>
<dbReference type="InterPro" id="IPR036388">
    <property type="entry name" value="WH-like_DNA-bd_sf"/>
</dbReference>
<dbReference type="Gene3D" id="3.40.50.300">
    <property type="entry name" value="P-loop containing nucleotide triphosphate hydrolases"/>
    <property type="match status" value="1"/>
</dbReference>
<feature type="region of interest" description="Disordered" evidence="7">
    <location>
        <begin position="454"/>
        <end position="477"/>
    </location>
</feature>
<feature type="compositionally biased region" description="Low complexity" evidence="7">
    <location>
        <begin position="1"/>
        <end position="11"/>
    </location>
</feature>
<evidence type="ECO:0000256" key="7">
    <source>
        <dbReference type="SAM" id="MobiDB-lite"/>
    </source>
</evidence>
<feature type="transmembrane region" description="Helical" evidence="8">
    <location>
        <begin position="104"/>
        <end position="129"/>
    </location>
</feature>
<keyword evidence="11" id="KW-1185">Reference proteome</keyword>
<dbReference type="InterPro" id="IPR002543">
    <property type="entry name" value="FtsK_dom"/>
</dbReference>
<feature type="transmembrane region" description="Helical" evidence="8">
    <location>
        <begin position="141"/>
        <end position="167"/>
    </location>
</feature>
<dbReference type="InterPro" id="IPR027417">
    <property type="entry name" value="P-loop_NTPase"/>
</dbReference>
<dbReference type="SMART" id="SM00843">
    <property type="entry name" value="Ftsk_gamma"/>
    <property type="match status" value="1"/>
</dbReference>
<dbReference type="Pfam" id="PF17854">
    <property type="entry name" value="FtsK_alpha"/>
    <property type="match status" value="1"/>
</dbReference>
<accession>A0ABS5UXT9</accession>
<dbReference type="SMART" id="SM00382">
    <property type="entry name" value="AAA"/>
    <property type="match status" value="1"/>
</dbReference>
<dbReference type="RefSeq" id="WP_214376701.1">
    <property type="nucleotide sequence ID" value="NZ_JAFEJU010000005.1"/>
</dbReference>
<dbReference type="InterPro" id="IPR018541">
    <property type="entry name" value="Ftsk_gamma"/>
</dbReference>
<dbReference type="EMBL" id="JAFEJU010000005">
    <property type="protein sequence ID" value="MBT1175487.1"/>
    <property type="molecule type" value="Genomic_DNA"/>
</dbReference>
<keyword evidence="8" id="KW-1133">Transmembrane helix</keyword>
<evidence type="ECO:0000256" key="5">
    <source>
        <dbReference type="ARBA" id="ARBA00024986"/>
    </source>
</evidence>
<dbReference type="Proteomes" id="UP000711736">
    <property type="component" value="Unassembled WGS sequence"/>
</dbReference>
<dbReference type="Gene3D" id="3.30.980.40">
    <property type="match status" value="1"/>
</dbReference>
<evidence type="ECO:0000256" key="2">
    <source>
        <dbReference type="ARBA" id="ARBA00022741"/>
    </source>
</evidence>
<dbReference type="InterPro" id="IPR050206">
    <property type="entry name" value="FtsK/SpoIIIE/SftA"/>
</dbReference>
<protein>
    <submittedName>
        <fullName evidence="10">DNA translocase FtsK</fullName>
    </submittedName>
</protein>
<dbReference type="PROSITE" id="PS50901">
    <property type="entry name" value="FTSK"/>
    <property type="match status" value="1"/>
</dbReference>
<evidence type="ECO:0000256" key="1">
    <source>
        <dbReference type="ARBA" id="ARBA00006474"/>
    </source>
</evidence>
<keyword evidence="4" id="KW-0238">DNA-binding</keyword>
<feature type="domain" description="FtsK" evidence="9">
    <location>
        <begin position="612"/>
        <end position="812"/>
    </location>
</feature>
<dbReference type="Pfam" id="PF01580">
    <property type="entry name" value="FtsK_SpoIIIE"/>
    <property type="match status" value="1"/>
</dbReference>
<feature type="compositionally biased region" description="Low complexity" evidence="7">
    <location>
        <begin position="454"/>
        <end position="467"/>
    </location>
</feature>
<name>A0ABS5UXT9_9BIFI</name>
<comment type="function">
    <text evidence="5">Essential cell division protein that coordinates cell division and chromosome segregation. The N-terminus is involved in assembly of the cell-division machinery. The C-terminus functions as a DNA motor that moves dsDNA in an ATP-dependent manner towards the dif recombination site, which is located within the replication terminus region. Required for activation of the Xer recombinase, allowing activation of chromosome unlinking by recombination.</text>
</comment>
<organism evidence="10 11">
    <name type="scientific">Bifidobacterium colobi</name>
    <dbReference type="NCBI Taxonomy" id="2809026"/>
    <lineage>
        <taxon>Bacteria</taxon>
        <taxon>Bacillati</taxon>
        <taxon>Actinomycetota</taxon>
        <taxon>Actinomycetes</taxon>
        <taxon>Bifidobacteriales</taxon>
        <taxon>Bifidobacteriaceae</taxon>
        <taxon>Bifidobacterium</taxon>
    </lineage>
</organism>
<keyword evidence="3 6" id="KW-0067">ATP-binding</keyword>
<dbReference type="Gene3D" id="1.10.10.10">
    <property type="entry name" value="Winged helix-like DNA-binding domain superfamily/Winged helix DNA-binding domain"/>
    <property type="match status" value="1"/>
</dbReference>
<evidence type="ECO:0000256" key="8">
    <source>
        <dbReference type="SAM" id="Phobius"/>
    </source>
</evidence>
<dbReference type="Pfam" id="PF09397">
    <property type="entry name" value="FtsK_gamma"/>
    <property type="match status" value="1"/>
</dbReference>
<evidence type="ECO:0000313" key="10">
    <source>
        <dbReference type="EMBL" id="MBT1175487.1"/>
    </source>
</evidence>
<dbReference type="InterPro" id="IPR003593">
    <property type="entry name" value="AAA+_ATPase"/>
</dbReference>
<evidence type="ECO:0000256" key="3">
    <source>
        <dbReference type="ARBA" id="ARBA00022840"/>
    </source>
</evidence>
<dbReference type="PANTHER" id="PTHR22683:SF41">
    <property type="entry name" value="DNA TRANSLOCASE FTSK"/>
    <property type="match status" value="1"/>
</dbReference>
<gene>
    <name evidence="10" type="ORF">JS530_08270</name>
</gene>
<dbReference type="SUPFAM" id="SSF46785">
    <property type="entry name" value="Winged helix' DNA-binding domain"/>
    <property type="match status" value="1"/>
</dbReference>
<dbReference type="InterPro" id="IPR036390">
    <property type="entry name" value="WH_DNA-bd_sf"/>
</dbReference>
<reference evidence="10 11" key="1">
    <citation type="journal article" date="2021" name="Environ. Microbiol.">
        <title>Genetic insights into the dark matter of the mammalian gut microbiota through targeted genome reconstruction.</title>
        <authorList>
            <person name="Lugli G.A."/>
            <person name="Alessandri G."/>
            <person name="Milani C."/>
            <person name="Viappiani A."/>
            <person name="Fontana F."/>
            <person name="Tarracchini C."/>
            <person name="Mancabelli L."/>
            <person name="Argentini C."/>
            <person name="Ruiz L."/>
            <person name="Margolles A."/>
            <person name="van Sinderen D."/>
            <person name="Turroni F."/>
            <person name="Ventura M."/>
        </authorList>
    </citation>
    <scope>NUCLEOTIDE SEQUENCE [LARGE SCALE GENOMIC DNA]</scope>
    <source>
        <strain evidence="10 11">LC6</strain>
    </source>
</reference>
<keyword evidence="8" id="KW-0472">Membrane</keyword>
<feature type="binding site" evidence="6">
    <location>
        <begin position="629"/>
        <end position="636"/>
    </location>
    <ligand>
        <name>ATP</name>
        <dbReference type="ChEBI" id="CHEBI:30616"/>
    </ligand>
</feature>
<dbReference type="SUPFAM" id="SSF52540">
    <property type="entry name" value="P-loop containing nucleoside triphosphate hydrolases"/>
    <property type="match status" value="1"/>
</dbReference>